<comment type="caution">
    <text evidence="11">The sequence shown here is derived from an EMBL/GenBank/DDBJ whole genome shotgun (WGS) entry which is preliminary data.</text>
</comment>
<sequence>MGSDAEHIQGITGTFIWYYYICRREVWLMSRQIVPDQQDENMNWGRFLHEQAYAREKKEVAWESVKMDTVTSKQGELVVAEVKKTSSYLKSATMQLLFYLYTLKIAGIDARGELRFPEERRKEPVQLDEAREAELQEAIRQIRRIIDQDVPPKPEKIKFCGKCAYREFCWA</sequence>
<accession>A0A163UY77</accession>
<dbReference type="InterPro" id="IPR022765">
    <property type="entry name" value="Dna2/Cas4_DUF83"/>
</dbReference>
<name>A0A163UY77_9BACL</name>
<keyword evidence="7 9" id="KW-0051">Antiviral defense</keyword>
<proteinExistence type="inferred from homology"/>
<evidence type="ECO:0000256" key="5">
    <source>
        <dbReference type="ARBA" id="ARBA00023004"/>
    </source>
</evidence>
<dbReference type="GO" id="GO:0004527">
    <property type="term" value="F:exonuclease activity"/>
    <property type="evidence" value="ECO:0007669"/>
    <property type="project" value="UniProtKB-KW"/>
</dbReference>
<dbReference type="OrthoDB" id="9794720at2"/>
<evidence type="ECO:0000313" key="11">
    <source>
        <dbReference type="EMBL" id="KZE74046.1"/>
    </source>
</evidence>
<comment type="similarity">
    <text evidence="9">Belongs to the CRISPR-associated exonuclease Cas4 family.</text>
</comment>
<keyword evidence="2 9" id="KW-0479">Metal-binding</keyword>
<keyword evidence="12" id="KW-1185">Reference proteome</keyword>
<comment type="function">
    <text evidence="9">CRISPR (clustered regularly interspaced short palindromic repeat) is an adaptive immune system that provides protection against mobile genetic elements (viruses, transposable elements and conjugative plasmids). CRISPR clusters contain sequences complementary to antecedent mobile elements and target invading nucleic acids. CRISPR clusters are transcribed and processed into CRISPR RNA (crRNA).</text>
</comment>
<comment type="cofactor">
    <cofactor evidence="9">
        <name>Mg(2+)</name>
        <dbReference type="ChEBI" id="CHEBI:18420"/>
    </cofactor>
    <cofactor evidence="9">
        <name>Mn(2+)</name>
        <dbReference type="ChEBI" id="CHEBI:29035"/>
    </cofactor>
    <text evidence="9">Mg(2+) or Mn(2+) required for ssDNA cleavage activity.</text>
</comment>
<evidence type="ECO:0000313" key="12">
    <source>
        <dbReference type="Proteomes" id="UP000076563"/>
    </source>
</evidence>
<dbReference type="Proteomes" id="UP000076563">
    <property type="component" value="Unassembled WGS sequence"/>
</dbReference>
<evidence type="ECO:0000256" key="6">
    <source>
        <dbReference type="ARBA" id="ARBA00023014"/>
    </source>
</evidence>
<dbReference type="PANTHER" id="PTHR37168:SF2">
    <property type="entry name" value="CRISPR-ASSOCIATED EXONUCLEASE CAS4"/>
    <property type="match status" value="1"/>
</dbReference>
<dbReference type="GO" id="GO:0046872">
    <property type="term" value="F:metal ion binding"/>
    <property type="evidence" value="ECO:0007669"/>
    <property type="project" value="UniProtKB-KW"/>
</dbReference>
<evidence type="ECO:0000256" key="1">
    <source>
        <dbReference type="ARBA" id="ARBA00022722"/>
    </source>
</evidence>
<reference evidence="12" key="1">
    <citation type="submission" date="2016-01" db="EMBL/GenBank/DDBJ databases">
        <title>Draft genome of Chromobacterium sp. F49.</title>
        <authorList>
            <person name="Hong K.W."/>
        </authorList>
    </citation>
    <scope>NUCLEOTIDE SEQUENCE [LARGE SCALE GENOMIC DNA]</scope>
    <source>
        <strain evidence="12">M63</strain>
    </source>
</reference>
<evidence type="ECO:0000256" key="7">
    <source>
        <dbReference type="ARBA" id="ARBA00023118"/>
    </source>
</evidence>
<dbReference type="Gene3D" id="3.90.320.10">
    <property type="match status" value="1"/>
</dbReference>
<evidence type="ECO:0000256" key="4">
    <source>
        <dbReference type="ARBA" id="ARBA00022839"/>
    </source>
</evidence>
<evidence type="ECO:0000256" key="2">
    <source>
        <dbReference type="ARBA" id="ARBA00022723"/>
    </source>
</evidence>
<keyword evidence="6 9" id="KW-0411">Iron-sulfur</keyword>
<evidence type="ECO:0000256" key="8">
    <source>
        <dbReference type="ARBA" id="ARBA00023211"/>
    </source>
</evidence>
<keyword evidence="1 9" id="KW-0540">Nuclease</keyword>
<organism evidence="11 12">
    <name type="scientific">Paenibacillus elgii</name>
    <dbReference type="NCBI Taxonomy" id="189691"/>
    <lineage>
        <taxon>Bacteria</taxon>
        <taxon>Bacillati</taxon>
        <taxon>Bacillota</taxon>
        <taxon>Bacilli</taxon>
        <taxon>Bacillales</taxon>
        <taxon>Paenibacillaceae</taxon>
        <taxon>Paenibacillus</taxon>
    </lineage>
</organism>
<dbReference type="EC" id="3.1.12.1" evidence="9"/>
<dbReference type="NCBIfam" id="TIGR00372">
    <property type="entry name" value="cas4"/>
    <property type="match status" value="1"/>
</dbReference>
<dbReference type="EMBL" id="LQRA01000083">
    <property type="protein sequence ID" value="KZE74046.1"/>
    <property type="molecule type" value="Genomic_DNA"/>
</dbReference>
<comment type="cofactor">
    <cofactor evidence="9">
        <name>iron-sulfur cluster</name>
        <dbReference type="ChEBI" id="CHEBI:30408"/>
    </cofactor>
</comment>
<gene>
    <name evidence="11" type="ORF">AV654_31180</name>
</gene>
<dbReference type="GO" id="GO:0051536">
    <property type="term" value="F:iron-sulfur cluster binding"/>
    <property type="evidence" value="ECO:0007669"/>
    <property type="project" value="UniProtKB-KW"/>
</dbReference>
<keyword evidence="4 9" id="KW-0269">Exonuclease</keyword>
<dbReference type="AlphaFoldDB" id="A0A163UY77"/>
<dbReference type="InterPro" id="IPR011604">
    <property type="entry name" value="PDDEXK-like_dom_sf"/>
</dbReference>
<dbReference type="InterPro" id="IPR013343">
    <property type="entry name" value="CRISPR-assoc_prot_Cas4"/>
</dbReference>
<evidence type="ECO:0000256" key="3">
    <source>
        <dbReference type="ARBA" id="ARBA00022801"/>
    </source>
</evidence>
<protein>
    <recommendedName>
        <fullName evidence="9">CRISPR-associated exonuclease Cas4</fullName>
        <ecNumber evidence="9">3.1.12.1</ecNumber>
    </recommendedName>
</protein>
<evidence type="ECO:0000259" key="10">
    <source>
        <dbReference type="Pfam" id="PF01930"/>
    </source>
</evidence>
<dbReference type="Pfam" id="PF01930">
    <property type="entry name" value="Cas_Cas4"/>
    <property type="match status" value="1"/>
</dbReference>
<dbReference type="PANTHER" id="PTHR37168">
    <property type="entry name" value="CRISPR-ASSOCIATED EXONUCLEASE CAS4"/>
    <property type="match status" value="1"/>
</dbReference>
<dbReference type="GO" id="GO:0051607">
    <property type="term" value="P:defense response to virus"/>
    <property type="evidence" value="ECO:0007669"/>
    <property type="project" value="UniProtKB-KW"/>
</dbReference>
<keyword evidence="8 9" id="KW-0464">Manganese</keyword>
<feature type="domain" description="DUF83" evidence="10">
    <location>
        <begin position="12"/>
        <end position="171"/>
    </location>
</feature>
<keyword evidence="5 9" id="KW-0408">Iron</keyword>
<keyword evidence="3 9" id="KW-0378">Hydrolase</keyword>
<evidence type="ECO:0000256" key="9">
    <source>
        <dbReference type="RuleBase" id="RU365022"/>
    </source>
</evidence>